<evidence type="ECO:0008006" key="9">
    <source>
        <dbReference type="Google" id="ProtNLM"/>
    </source>
</evidence>
<dbReference type="SMART" id="SM00184">
    <property type="entry name" value="RING"/>
    <property type="match status" value="1"/>
</dbReference>
<dbReference type="InterPro" id="IPR013087">
    <property type="entry name" value="Znf_C2H2_type"/>
</dbReference>
<name>A0ABR1ISJ2_9AGAR</name>
<keyword evidence="3" id="KW-0862">Zinc</keyword>
<feature type="domain" description="RING-type" evidence="5">
    <location>
        <begin position="215"/>
        <end position="253"/>
    </location>
</feature>
<dbReference type="PANTHER" id="PTHR47094:SF1">
    <property type="entry name" value="RING-TYPE E3 UBIQUITIN TRANSFERASE"/>
    <property type="match status" value="1"/>
</dbReference>
<dbReference type="SMART" id="SM00355">
    <property type="entry name" value="ZnF_C2H2"/>
    <property type="match status" value="3"/>
</dbReference>
<organism evidence="7 8">
    <name type="scientific">Marasmiellus scandens</name>
    <dbReference type="NCBI Taxonomy" id="2682957"/>
    <lineage>
        <taxon>Eukaryota</taxon>
        <taxon>Fungi</taxon>
        <taxon>Dikarya</taxon>
        <taxon>Basidiomycota</taxon>
        <taxon>Agaricomycotina</taxon>
        <taxon>Agaricomycetes</taxon>
        <taxon>Agaricomycetidae</taxon>
        <taxon>Agaricales</taxon>
        <taxon>Marasmiineae</taxon>
        <taxon>Omphalotaceae</taxon>
        <taxon>Marasmiellus</taxon>
    </lineage>
</organism>
<evidence type="ECO:0000259" key="5">
    <source>
        <dbReference type="PROSITE" id="PS50089"/>
    </source>
</evidence>
<gene>
    <name evidence="7" type="ORF">VKT23_018067</name>
</gene>
<dbReference type="Pfam" id="PF12874">
    <property type="entry name" value="zf-met"/>
    <property type="match status" value="1"/>
</dbReference>
<evidence type="ECO:0000256" key="3">
    <source>
        <dbReference type="ARBA" id="ARBA00022833"/>
    </source>
</evidence>
<dbReference type="Gene3D" id="3.30.160.60">
    <property type="entry name" value="Classic Zinc Finger"/>
    <property type="match status" value="1"/>
</dbReference>
<feature type="domain" description="C2H2-type" evidence="6">
    <location>
        <begin position="91"/>
        <end position="121"/>
    </location>
</feature>
<evidence type="ECO:0000259" key="6">
    <source>
        <dbReference type="PROSITE" id="PS50157"/>
    </source>
</evidence>
<evidence type="ECO:0000313" key="8">
    <source>
        <dbReference type="Proteomes" id="UP001498398"/>
    </source>
</evidence>
<keyword evidence="8" id="KW-1185">Reference proteome</keyword>
<dbReference type="InterPro" id="IPR001841">
    <property type="entry name" value="Znf_RING"/>
</dbReference>
<proteinExistence type="predicted"/>
<keyword evidence="2 4" id="KW-0863">Zinc-finger</keyword>
<dbReference type="InterPro" id="IPR017907">
    <property type="entry name" value="Znf_RING_CS"/>
</dbReference>
<evidence type="ECO:0000256" key="1">
    <source>
        <dbReference type="ARBA" id="ARBA00022723"/>
    </source>
</evidence>
<dbReference type="PROSITE" id="PS50089">
    <property type="entry name" value="ZF_RING_2"/>
    <property type="match status" value="1"/>
</dbReference>
<sequence length="269" mass="29941">MASSSASSSTTSLTSIPNCVNESCYAAARLTPSEQFAIKYCSLCDVYFYSKDLLYQHFEASSRHPRCETCNRSYLNKNALRGHYELSKRHHYCASCDKLFQTPAGLRVHLDQSPKHHRRRDLPPPHEYVQINGYCKGWEDAVAEASELESMRQGEAVHWLDSNNLDGSSSSVSNSSSTTKKCGPKSRIEITKAILALKTRMADGCQPSRTLNQKCVICFCTPKTMKVTRCGHLFCESCITHAYDSSEGCPACRTLGTVSQLRTIKLTTA</sequence>
<dbReference type="EMBL" id="JBANRG010000079">
    <property type="protein sequence ID" value="KAK7438454.1"/>
    <property type="molecule type" value="Genomic_DNA"/>
</dbReference>
<dbReference type="Proteomes" id="UP001498398">
    <property type="component" value="Unassembled WGS sequence"/>
</dbReference>
<dbReference type="InterPro" id="IPR013083">
    <property type="entry name" value="Znf_RING/FYVE/PHD"/>
</dbReference>
<comment type="caution">
    <text evidence="7">The sequence shown here is derived from an EMBL/GenBank/DDBJ whole genome shotgun (WGS) entry which is preliminary data.</text>
</comment>
<dbReference type="SUPFAM" id="SSF57850">
    <property type="entry name" value="RING/U-box"/>
    <property type="match status" value="1"/>
</dbReference>
<evidence type="ECO:0000313" key="7">
    <source>
        <dbReference type="EMBL" id="KAK7438454.1"/>
    </source>
</evidence>
<dbReference type="Pfam" id="PF13920">
    <property type="entry name" value="zf-C3HC4_3"/>
    <property type="match status" value="1"/>
</dbReference>
<dbReference type="PROSITE" id="PS50157">
    <property type="entry name" value="ZINC_FINGER_C2H2_2"/>
    <property type="match status" value="1"/>
</dbReference>
<protein>
    <recommendedName>
        <fullName evidence="9">RING-type domain-containing protein</fullName>
    </recommendedName>
</protein>
<accession>A0ABR1ISJ2</accession>
<evidence type="ECO:0000256" key="4">
    <source>
        <dbReference type="PROSITE-ProRule" id="PRU00042"/>
    </source>
</evidence>
<keyword evidence="1" id="KW-0479">Metal-binding</keyword>
<dbReference type="Gene3D" id="3.30.40.10">
    <property type="entry name" value="Zinc/RING finger domain, C3HC4 (zinc finger)"/>
    <property type="match status" value="1"/>
</dbReference>
<dbReference type="PANTHER" id="PTHR47094">
    <property type="entry name" value="ELFLESS, ISOFORM B"/>
    <property type="match status" value="1"/>
</dbReference>
<dbReference type="InterPro" id="IPR049627">
    <property type="entry name" value="SLX8"/>
</dbReference>
<dbReference type="PROSITE" id="PS00518">
    <property type="entry name" value="ZF_RING_1"/>
    <property type="match status" value="1"/>
</dbReference>
<reference evidence="7 8" key="1">
    <citation type="submission" date="2024-01" db="EMBL/GenBank/DDBJ databases">
        <title>A draft genome for the cacao thread blight pathogen Marasmiellus scandens.</title>
        <authorList>
            <person name="Baruah I.K."/>
            <person name="Leung J."/>
            <person name="Bukari Y."/>
            <person name="Amoako-Attah I."/>
            <person name="Meinhardt L.W."/>
            <person name="Bailey B.A."/>
            <person name="Cohen S.P."/>
        </authorList>
    </citation>
    <scope>NUCLEOTIDE SEQUENCE [LARGE SCALE GENOMIC DNA]</scope>
    <source>
        <strain evidence="7 8">GH-19</strain>
    </source>
</reference>
<evidence type="ECO:0000256" key="2">
    <source>
        <dbReference type="ARBA" id="ARBA00022771"/>
    </source>
</evidence>